<sequence>MIKSYPHVETEKVGPVLVIRLDNEKARNSLTREMRYSLRDIVREIEDDHTVRAVYLTGKGPTFCAGGDLRMLTKAADPWPVHRRFRHAAALFPPLVSLNRPVVCGVRGMAIGGGMGLALMSDVLIAGSSAQFGAGFFRLGVVPDCLTMFTLPRMIGLSRTRNFLYTGATWSAEEAVENGVALKVVPDEEVDAEGLALATKLAEGPAEVMGLAKQIMLKSFETSLAEMMDYEDFGQVLAMSSAEFREGLSALIEKRKPDYIGAATGGDYNDGLPASVKPE</sequence>
<evidence type="ECO:0000313" key="2">
    <source>
        <dbReference type="EMBL" id="AJE49144.1"/>
    </source>
</evidence>
<geneLocation type="plasmid" evidence="2 3">
    <name>pP73A</name>
</geneLocation>
<protein>
    <submittedName>
        <fullName evidence="2">Enoyl-CoA hydratase/isomerase</fullName>
    </submittedName>
</protein>
<organism evidence="2 3">
    <name type="scientific">Celeribacter indicus</name>
    <dbReference type="NCBI Taxonomy" id="1208324"/>
    <lineage>
        <taxon>Bacteria</taxon>
        <taxon>Pseudomonadati</taxon>
        <taxon>Pseudomonadota</taxon>
        <taxon>Alphaproteobacteria</taxon>
        <taxon>Rhodobacterales</taxon>
        <taxon>Roseobacteraceae</taxon>
        <taxon>Celeribacter</taxon>
    </lineage>
</organism>
<evidence type="ECO:0000256" key="1">
    <source>
        <dbReference type="ARBA" id="ARBA00005254"/>
    </source>
</evidence>
<dbReference type="RefSeq" id="WP_052453630.1">
    <property type="nucleotide sequence ID" value="NZ_CP004394.1"/>
</dbReference>
<name>A0A0B5E1L5_9RHOB</name>
<dbReference type="Proteomes" id="UP000031521">
    <property type="component" value="Plasmid pP73A"/>
</dbReference>
<reference evidence="2 3" key="1">
    <citation type="journal article" date="2014" name="Int. J. Syst. Evol. Microbiol.">
        <title>Celeribacter indicus sp. nov., a polycyclic aromatic hydrocarbon-degrading bacterium from deep-sea sediment and reclassification of Huaishuia halophila as Celeribacter halophilus comb. nov.</title>
        <authorList>
            <person name="Lai Q."/>
            <person name="Cao J."/>
            <person name="Yuan J."/>
            <person name="Li F."/>
            <person name="Shao Z."/>
        </authorList>
    </citation>
    <scope>NUCLEOTIDE SEQUENCE [LARGE SCALE GENOMIC DNA]</scope>
    <source>
        <strain evidence="2">P73</strain>
        <plasmid evidence="3">Plasmid pP73A</plasmid>
    </source>
</reference>
<dbReference type="GO" id="GO:0016853">
    <property type="term" value="F:isomerase activity"/>
    <property type="evidence" value="ECO:0007669"/>
    <property type="project" value="UniProtKB-KW"/>
</dbReference>
<dbReference type="InterPro" id="IPR001753">
    <property type="entry name" value="Enoyl-CoA_hydra/iso"/>
</dbReference>
<comment type="similarity">
    <text evidence="1">Belongs to the enoyl-CoA hydratase/isomerase family.</text>
</comment>
<evidence type="ECO:0000313" key="3">
    <source>
        <dbReference type="Proteomes" id="UP000031521"/>
    </source>
</evidence>
<dbReference type="EMBL" id="CP004394">
    <property type="protein sequence ID" value="AJE49144.1"/>
    <property type="molecule type" value="Genomic_DNA"/>
</dbReference>
<dbReference type="PANTHER" id="PTHR43459:SF1">
    <property type="entry name" value="EG:BACN32G11.4 PROTEIN"/>
    <property type="match status" value="1"/>
</dbReference>
<accession>A0A0B5E1L5</accession>
<dbReference type="KEGG" id="cid:P73_4429"/>
<dbReference type="OrthoDB" id="9781757at2"/>
<dbReference type="CDD" id="cd06558">
    <property type="entry name" value="crotonase-like"/>
    <property type="match status" value="1"/>
</dbReference>
<dbReference type="Pfam" id="PF00378">
    <property type="entry name" value="ECH_1"/>
    <property type="match status" value="1"/>
</dbReference>
<keyword evidence="2" id="KW-0614">Plasmid</keyword>
<gene>
    <name evidence="2" type="ORF">P73_4429</name>
</gene>
<dbReference type="InterPro" id="IPR029045">
    <property type="entry name" value="ClpP/crotonase-like_dom_sf"/>
</dbReference>
<dbReference type="InterPro" id="IPR014748">
    <property type="entry name" value="Enoyl-CoA_hydra_C"/>
</dbReference>
<proteinExistence type="inferred from homology"/>
<dbReference type="Gene3D" id="1.10.12.10">
    <property type="entry name" value="Lyase 2-enoyl-coa Hydratase, Chain A, domain 2"/>
    <property type="match status" value="1"/>
</dbReference>
<keyword evidence="3" id="KW-1185">Reference proteome</keyword>
<dbReference type="AlphaFoldDB" id="A0A0B5E1L5"/>
<dbReference type="SUPFAM" id="SSF52096">
    <property type="entry name" value="ClpP/crotonase"/>
    <property type="match status" value="1"/>
</dbReference>
<dbReference type="Gene3D" id="3.90.226.10">
    <property type="entry name" value="2-enoyl-CoA Hydratase, Chain A, domain 1"/>
    <property type="match status" value="1"/>
</dbReference>
<dbReference type="PANTHER" id="PTHR43459">
    <property type="entry name" value="ENOYL-COA HYDRATASE"/>
    <property type="match status" value="1"/>
</dbReference>
<dbReference type="HOGENOM" id="CLU_009834_7_2_5"/>
<keyword evidence="2" id="KW-0413">Isomerase</keyword>